<dbReference type="PANTHER" id="PTHR23542">
    <property type="match status" value="1"/>
</dbReference>
<comment type="caution">
    <text evidence="7">The sequence shown here is derived from an EMBL/GenBank/DDBJ whole genome shotgun (WGS) entry which is preliminary data.</text>
</comment>
<comment type="subcellular location">
    <subcellularLocation>
        <location evidence="1">Cell membrane</location>
        <topology evidence="1">Multi-pass membrane protein</topology>
    </subcellularLocation>
</comment>
<protein>
    <submittedName>
        <fullName evidence="7">MFS family permease</fullName>
    </submittedName>
</protein>
<organism evidence="7 8">
    <name type="scientific">Glaciibacter psychrotolerans</name>
    <dbReference type="NCBI Taxonomy" id="670054"/>
    <lineage>
        <taxon>Bacteria</taxon>
        <taxon>Bacillati</taxon>
        <taxon>Actinomycetota</taxon>
        <taxon>Actinomycetes</taxon>
        <taxon>Micrococcales</taxon>
        <taxon>Microbacteriaceae</taxon>
        <taxon>Glaciibacter</taxon>
    </lineage>
</organism>
<dbReference type="InterPro" id="IPR011701">
    <property type="entry name" value="MFS"/>
</dbReference>
<evidence type="ECO:0000256" key="4">
    <source>
        <dbReference type="ARBA" id="ARBA00023136"/>
    </source>
</evidence>
<feature type="transmembrane region" description="Helical" evidence="5">
    <location>
        <begin position="82"/>
        <end position="102"/>
    </location>
</feature>
<dbReference type="GO" id="GO:0022857">
    <property type="term" value="F:transmembrane transporter activity"/>
    <property type="evidence" value="ECO:0007669"/>
    <property type="project" value="InterPro"/>
</dbReference>
<dbReference type="RefSeq" id="WP_179579490.1">
    <property type="nucleotide sequence ID" value="NZ_JACCFM010000001.1"/>
</dbReference>
<evidence type="ECO:0000256" key="2">
    <source>
        <dbReference type="ARBA" id="ARBA00022692"/>
    </source>
</evidence>
<keyword evidence="2 5" id="KW-0812">Transmembrane</keyword>
<accession>A0A7Z0EG18</accession>
<evidence type="ECO:0000256" key="3">
    <source>
        <dbReference type="ARBA" id="ARBA00022989"/>
    </source>
</evidence>
<keyword evidence="8" id="KW-1185">Reference proteome</keyword>
<dbReference type="Pfam" id="PF07690">
    <property type="entry name" value="MFS_1"/>
    <property type="match status" value="1"/>
</dbReference>
<dbReference type="GO" id="GO:0005886">
    <property type="term" value="C:plasma membrane"/>
    <property type="evidence" value="ECO:0007669"/>
    <property type="project" value="UniProtKB-SubCell"/>
</dbReference>
<feature type="transmembrane region" description="Helical" evidence="5">
    <location>
        <begin position="317"/>
        <end position="338"/>
    </location>
</feature>
<dbReference type="EMBL" id="JACCFM010000001">
    <property type="protein sequence ID" value="NYJ20791.1"/>
    <property type="molecule type" value="Genomic_DNA"/>
</dbReference>
<dbReference type="PANTHER" id="PTHR23542:SF1">
    <property type="entry name" value="MAJOR FACILITATOR SUPERFAMILY (MFS) PROFILE DOMAIN-CONTAINING PROTEIN"/>
    <property type="match status" value="1"/>
</dbReference>
<dbReference type="Proteomes" id="UP000537260">
    <property type="component" value="Unassembled WGS sequence"/>
</dbReference>
<feature type="transmembrane region" description="Helical" evidence="5">
    <location>
        <begin position="20"/>
        <end position="43"/>
    </location>
</feature>
<dbReference type="AlphaFoldDB" id="A0A7Z0EG18"/>
<evidence type="ECO:0000313" key="7">
    <source>
        <dbReference type="EMBL" id="NYJ20791.1"/>
    </source>
</evidence>
<evidence type="ECO:0000313" key="8">
    <source>
        <dbReference type="Proteomes" id="UP000537260"/>
    </source>
</evidence>
<proteinExistence type="predicted"/>
<dbReference type="InterPro" id="IPR036259">
    <property type="entry name" value="MFS_trans_sf"/>
</dbReference>
<dbReference type="SUPFAM" id="SSF103473">
    <property type="entry name" value="MFS general substrate transporter"/>
    <property type="match status" value="1"/>
</dbReference>
<gene>
    <name evidence="7" type="ORF">HNR05_002582</name>
</gene>
<evidence type="ECO:0000256" key="1">
    <source>
        <dbReference type="ARBA" id="ARBA00004651"/>
    </source>
</evidence>
<feature type="transmembrane region" description="Helical" evidence="5">
    <location>
        <begin position="292"/>
        <end position="311"/>
    </location>
</feature>
<feature type="domain" description="Major facilitator superfamily (MFS) profile" evidence="6">
    <location>
        <begin position="228"/>
        <end position="408"/>
    </location>
</feature>
<name>A0A7Z0EG18_9MICO</name>
<feature type="transmembrane region" description="Helical" evidence="5">
    <location>
        <begin position="55"/>
        <end position="75"/>
    </location>
</feature>
<sequence length="408" mass="42370">MTSDDQRGGYRGLPRLAGYVFLPLGFLARFPLAMFTVGVTLLVAWARDSYGEGGIASGALGLGSAIGAPLVGALADRYGQRVVVQVVGVFNGLVMLGLVGLVKIDSHLGFILLLSFLIGFSAPQVGPLARARWIALVQAQHGAPGADRTLAAAMGWESMADELTFVFGPVAVGAAALVWGEYSPLIVAAVVTFIFVSWFANHRTVEAVKPNGIARALRTPMKKLFNPRVSVPVFGMLSVGMVFGAMLTAVTAFAGERGNVADAGFLYGAMGIGSALTALATAALPSRFWLPWRWVAGAAIVLMGSLFLPMVHSVPALLITMFCIGLGVGPALVSIFAVASYTAPTDRVTVVMTLMSSGLVAGTAVSAPIAGALADASGYSHAFWVVTGAATLILFSGLWTSKIVPRPR</sequence>
<reference evidence="7 8" key="1">
    <citation type="submission" date="2020-07" db="EMBL/GenBank/DDBJ databases">
        <title>Sequencing the genomes of 1000 actinobacteria strains.</title>
        <authorList>
            <person name="Klenk H.-P."/>
        </authorList>
    </citation>
    <scope>NUCLEOTIDE SEQUENCE [LARGE SCALE GENOMIC DNA]</scope>
    <source>
        <strain evidence="7 8">LI1</strain>
    </source>
</reference>
<dbReference type="InterPro" id="IPR020846">
    <property type="entry name" value="MFS_dom"/>
</dbReference>
<feature type="transmembrane region" description="Helical" evidence="5">
    <location>
        <begin position="382"/>
        <end position="400"/>
    </location>
</feature>
<evidence type="ECO:0000259" key="6">
    <source>
        <dbReference type="PROSITE" id="PS50850"/>
    </source>
</evidence>
<keyword evidence="4 5" id="KW-0472">Membrane</keyword>
<feature type="transmembrane region" description="Helical" evidence="5">
    <location>
        <begin position="185"/>
        <end position="201"/>
    </location>
</feature>
<feature type="transmembrane region" description="Helical" evidence="5">
    <location>
        <begin position="231"/>
        <end position="253"/>
    </location>
</feature>
<feature type="transmembrane region" description="Helical" evidence="5">
    <location>
        <begin position="265"/>
        <end position="285"/>
    </location>
</feature>
<evidence type="ECO:0000256" key="5">
    <source>
        <dbReference type="SAM" id="Phobius"/>
    </source>
</evidence>
<keyword evidence="3 5" id="KW-1133">Transmembrane helix</keyword>
<feature type="transmembrane region" description="Helical" evidence="5">
    <location>
        <begin position="350"/>
        <end position="370"/>
    </location>
</feature>
<dbReference type="Gene3D" id="1.20.1250.20">
    <property type="entry name" value="MFS general substrate transporter like domains"/>
    <property type="match status" value="1"/>
</dbReference>
<dbReference type="PROSITE" id="PS50850">
    <property type="entry name" value="MFS"/>
    <property type="match status" value="1"/>
</dbReference>